<protein>
    <recommendedName>
        <fullName evidence="5">TonB-dependent receptor plug domain-containing protein</fullName>
    </recommendedName>
</protein>
<dbReference type="GO" id="GO:0009279">
    <property type="term" value="C:cell outer membrane"/>
    <property type="evidence" value="ECO:0007669"/>
    <property type="project" value="UniProtKB-SubCell"/>
</dbReference>
<reference evidence="3" key="2">
    <citation type="journal article" date="2021" name="PeerJ">
        <title>Extensive microbial diversity within the chicken gut microbiome revealed by metagenomics and culture.</title>
        <authorList>
            <person name="Gilroy R."/>
            <person name="Ravi A."/>
            <person name="Getino M."/>
            <person name="Pursley I."/>
            <person name="Horton D.L."/>
            <person name="Alikhan N.F."/>
            <person name="Baker D."/>
            <person name="Gharbi K."/>
            <person name="Hall N."/>
            <person name="Watson M."/>
            <person name="Adriaenssens E.M."/>
            <person name="Foster-Nyarko E."/>
            <person name="Jarju S."/>
            <person name="Secka A."/>
            <person name="Antonio M."/>
            <person name="Oren A."/>
            <person name="Chaudhuri R.R."/>
            <person name="La Ragione R."/>
            <person name="Hildebrand F."/>
            <person name="Pallen M.J."/>
        </authorList>
    </citation>
    <scope>NUCLEOTIDE SEQUENCE</scope>
    <source>
        <strain evidence="3">2478</strain>
    </source>
</reference>
<name>A0A9D9NMW1_9BACT</name>
<keyword evidence="1" id="KW-0813">Transport</keyword>
<keyword evidence="1" id="KW-1134">Transmembrane beta strand</keyword>
<evidence type="ECO:0000256" key="1">
    <source>
        <dbReference type="PROSITE-ProRule" id="PRU01360"/>
    </source>
</evidence>
<evidence type="ECO:0008006" key="5">
    <source>
        <dbReference type="Google" id="ProtNLM"/>
    </source>
</evidence>
<dbReference type="InterPro" id="IPR039426">
    <property type="entry name" value="TonB-dep_rcpt-like"/>
</dbReference>
<comment type="subcellular location">
    <subcellularLocation>
        <location evidence="1">Cell outer membrane</location>
        <topology evidence="1">Multi-pass membrane protein</topology>
    </subcellularLocation>
</comment>
<dbReference type="AlphaFoldDB" id="A0A9D9NMW1"/>
<evidence type="ECO:0000313" key="3">
    <source>
        <dbReference type="EMBL" id="MBO8478893.1"/>
    </source>
</evidence>
<keyword evidence="2" id="KW-0732">Signal</keyword>
<keyword evidence="1" id="KW-0472">Membrane</keyword>
<sequence>MKKIIFLSVFCAVSLCAAARPAQTDTVDLYVIDGQKIAGFDGSQLVGRSIKSYDVTTAVPESGKKKVYRMHNITTVPGLIYFNGPGMTGSRDLEELKGKISGIDLENLEKQLSGVLSDADFEKLENALRIAEKKLDIDRSGILKGVPLDIRMAKPLIIIDGSAVDSLPQSVSPEDISSVTVYDPGSKSASEYGDRGRNGVIEIRTRNAADASTVRPLFIVDGKEVPYEEFSALDVEQFKSITVYKNPEDTKKYTDNPGQGVIVVVTKGK</sequence>
<keyword evidence="1" id="KW-0812">Transmembrane</keyword>
<dbReference type="InterPro" id="IPR037066">
    <property type="entry name" value="Plug_dom_sf"/>
</dbReference>
<dbReference type="SUPFAM" id="SSF56935">
    <property type="entry name" value="Porins"/>
    <property type="match status" value="1"/>
</dbReference>
<dbReference type="Proteomes" id="UP000823771">
    <property type="component" value="Unassembled WGS sequence"/>
</dbReference>
<organism evidence="3 4">
    <name type="scientific">Candidatus Cryptobacteroides excrementipullorum</name>
    <dbReference type="NCBI Taxonomy" id="2840761"/>
    <lineage>
        <taxon>Bacteria</taxon>
        <taxon>Pseudomonadati</taxon>
        <taxon>Bacteroidota</taxon>
        <taxon>Bacteroidia</taxon>
        <taxon>Bacteroidales</taxon>
        <taxon>Candidatus Cryptobacteroides</taxon>
    </lineage>
</organism>
<comment type="similarity">
    <text evidence="1">Belongs to the TonB-dependent receptor family.</text>
</comment>
<reference evidence="3" key="1">
    <citation type="submission" date="2020-10" db="EMBL/GenBank/DDBJ databases">
        <authorList>
            <person name="Gilroy R."/>
        </authorList>
    </citation>
    <scope>NUCLEOTIDE SEQUENCE</scope>
    <source>
        <strain evidence="3">2478</strain>
    </source>
</reference>
<gene>
    <name evidence="3" type="ORF">IAB80_08415</name>
</gene>
<keyword evidence="1" id="KW-0998">Cell outer membrane</keyword>
<feature type="signal peptide" evidence="2">
    <location>
        <begin position="1"/>
        <end position="22"/>
    </location>
</feature>
<dbReference type="EMBL" id="JADILZ010000079">
    <property type="protein sequence ID" value="MBO8478893.1"/>
    <property type="molecule type" value="Genomic_DNA"/>
</dbReference>
<dbReference type="Gene3D" id="2.170.130.10">
    <property type="entry name" value="TonB-dependent receptor, plug domain"/>
    <property type="match status" value="1"/>
</dbReference>
<dbReference type="PROSITE" id="PS52016">
    <property type="entry name" value="TONB_DEPENDENT_REC_3"/>
    <property type="match status" value="1"/>
</dbReference>
<feature type="chain" id="PRO_5038780179" description="TonB-dependent receptor plug domain-containing protein" evidence="2">
    <location>
        <begin position="23"/>
        <end position="269"/>
    </location>
</feature>
<evidence type="ECO:0000256" key="2">
    <source>
        <dbReference type="SAM" id="SignalP"/>
    </source>
</evidence>
<evidence type="ECO:0000313" key="4">
    <source>
        <dbReference type="Proteomes" id="UP000823771"/>
    </source>
</evidence>
<accession>A0A9D9NMW1</accession>
<proteinExistence type="inferred from homology"/>
<comment type="caution">
    <text evidence="3">The sequence shown here is derived from an EMBL/GenBank/DDBJ whole genome shotgun (WGS) entry which is preliminary data.</text>
</comment>